<proteinExistence type="predicted"/>
<dbReference type="InterPro" id="IPR041229">
    <property type="entry name" value="HEPN_Apea"/>
</dbReference>
<dbReference type="InterPro" id="IPR041223">
    <property type="entry name" value="ApeA_NTD"/>
</dbReference>
<dbReference type="Pfam" id="PF18739">
    <property type="entry name" value="HEPN_Apea"/>
    <property type="match status" value="1"/>
</dbReference>
<name>A0A173SLM5_9FIRM</name>
<evidence type="ECO:0000313" key="3">
    <source>
        <dbReference type="EMBL" id="CUM91130.1"/>
    </source>
</evidence>
<feature type="domain" description="Apea-like HEPN" evidence="1">
    <location>
        <begin position="314"/>
        <end position="446"/>
    </location>
</feature>
<dbReference type="OrthoDB" id="6198809at2"/>
<reference evidence="3 4" key="1">
    <citation type="submission" date="2015-09" db="EMBL/GenBank/DDBJ databases">
        <authorList>
            <consortium name="Pathogen Informatics"/>
        </authorList>
    </citation>
    <scope>NUCLEOTIDE SEQUENCE [LARGE SCALE GENOMIC DNA]</scope>
    <source>
        <strain evidence="3 4">2789STDY5834970</strain>
    </source>
</reference>
<feature type="domain" description="ApeA N-terminal" evidence="2">
    <location>
        <begin position="23"/>
        <end position="237"/>
    </location>
</feature>
<evidence type="ECO:0000313" key="4">
    <source>
        <dbReference type="Proteomes" id="UP000095649"/>
    </source>
</evidence>
<gene>
    <name evidence="3" type="ORF">ERS852582_01092</name>
</gene>
<dbReference type="Proteomes" id="UP000095649">
    <property type="component" value="Unassembled WGS sequence"/>
</dbReference>
<organism evidence="3 4">
    <name type="scientific">Faecalibacterium prausnitzii</name>
    <dbReference type="NCBI Taxonomy" id="853"/>
    <lineage>
        <taxon>Bacteria</taxon>
        <taxon>Bacillati</taxon>
        <taxon>Bacillota</taxon>
        <taxon>Clostridia</taxon>
        <taxon>Eubacteriales</taxon>
        <taxon>Oscillospiraceae</taxon>
        <taxon>Faecalibacterium</taxon>
    </lineage>
</organism>
<accession>A0A173SLM5</accession>
<evidence type="ECO:0000259" key="1">
    <source>
        <dbReference type="Pfam" id="PF18739"/>
    </source>
</evidence>
<dbReference type="Pfam" id="PF18862">
    <property type="entry name" value="ApeA_NTD1"/>
    <property type="match status" value="1"/>
</dbReference>
<dbReference type="AlphaFoldDB" id="A0A173SLM5"/>
<protein>
    <submittedName>
        <fullName evidence="3">Uncharacterized protein</fullName>
    </submittedName>
</protein>
<dbReference type="RefSeq" id="WP_055185677.1">
    <property type="nucleotide sequence ID" value="NZ_CYXN01000006.1"/>
</dbReference>
<dbReference type="EMBL" id="CYXN01000006">
    <property type="protein sequence ID" value="CUM91130.1"/>
    <property type="molecule type" value="Genomic_DNA"/>
</dbReference>
<sequence>MILKQNGIWGEIMYENVEYDQHFIGEFDVEGDSFNGELIFNKKNGGILIHLTKDVTIESAFRYHYGKVAVIIGKLNAGIVVTLFNNRCVKNHTNNFKLLTLNFVSDYFVWSDKERRDTLYNKMVSILGNAYKWSGFSAFESVPGGVKIVDTLPQKTYNWFGVKITFSPCLNSYILLPFKEEETKIFQRLSVTIESSCKMPLDEFIKIRNRVTSLISFAIKDNVNVDDEYLIDFDDSYTIGLKEAGYTEYSKHYLFTSSPILDTFSTYIHEYNFRMNQLPEDDTLNVKLDKLKPIFNLYLSLFKYPYMPHEMVFLNIAQALETFHARFFYDDNKDQFVKSVHQRFGSLPNFETYKKLLLSNAQKKSKHIILVSRLNDLFIGTNDGLFAEYYLKTNYAQKITDTRHYYTHYGEAREAAALKGNDLLQATYILRLLLEYHVCLILGINNTAKIAHSLQAQSNSQKNCN</sequence>
<evidence type="ECO:0000259" key="2">
    <source>
        <dbReference type="Pfam" id="PF18862"/>
    </source>
</evidence>